<dbReference type="Gene3D" id="3.40.630.30">
    <property type="match status" value="1"/>
</dbReference>
<sequence>MLKRLRRRGILHTAETVFNRLVPKWLFRFSVGDVFDLDFQLLQESAGRPLSGDGSMACIEDENARLALREFTWNSVPLESTQDDFGYAVLKTSEVDSPPDPAEGYSYVGGVWAGTGSFSEADLGFRIDLQPSQAWLYCAFVDREARGGGLYKKLLGFVAEDLQSRGYQRLSVIIQPWNKASIHVHRSLSRRRVGRVCVVKLLGFAWVFCSGEISQTKRFTASIEGNPVILMV</sequence>
<dbReference type="CDD" id="cd04301">
    <property type="entry name" value="NAT_SF"/>
    <property type="match status" value="1"/>
</dbReference>
<dbReference type="Pfam" id="PF00583">
    <property type="entry name" value="Acetyltransf_1"/>
    <property type="match status" value="1"/>
</dbReference>
<protein>
    <submittedName>
        <fullName evidence="2">Acetyltransferase (GNAT) family protein</fullName>
    </submittedName>
</protein>
<dbReference type="InterPro" id="IPR016181">
    <property type="entry name" value="Acyl_CoA_acyltransferase"/>
</dbReference>
<dbReference type="EMBL" id="CP036262">
    <property type="protein sequence ID" value="QDS95174.1"/>
    <property type="molecule type" value="Genomic_DNA"/>
</dbReference>
<dbReference type="KEGG" id="rml:FF011L_39610"/>
<proteinExistence type="predicted"/>
<evidence type="ECO:0000313" key="3">
    <source>
        <dbReference type="Proteomes" id="UP000320672"/>
    </source>
</evidence>
<reference evidence="2 3" key="1">
    <citation type="submission" date="2019-02" db="EMBL/GenBank/DDBJ databases">
        <title>Deep-cultivation of Planctomycetes and their phenomic and genomic characterization uncovers novel biology.</title>
        <authorList>
            <person name="Wiegand S."/>
            <person name="Jogler M."/>
            <person name="Boedeker C."/>
            <person name="Pinto D."/>
            <person name="Vollmers J."/>
            <person name="Rivas-Marin E."/>
            <person name="Kohn T."/>
            <person name="Peeters S.H."/>
            <person name="Heuer A."/>
            <person name="Rast P."/>
            <person name="Oberbeckmann S."/>
            <person name="Bunk B."/>
            <person name="Jeske O."/>
            <person name="Meyerdierks A."/>
            <person name="Storesund J.E."/>
            <person name="Kallscheuer N."/>
            <person name="Luecker S."/>
            <person name="Lage O.M."/>
            <person name="Pohl T."/>
            <person name="Merkel B.J."/>
            <person name="Hornburger P."/>
            <person name="Mueller R.-W."/>
            <person name="Bruemmer F."/>
            <person name="Labrenz M."/>
            <person name="Spormann A.M."/>
            <person name="Op den Camp H."/>
            <person name="Overmann J."/>
            <person name="Amann R."/>
            <person name="Jetten M.S.M."/>
            <person name="Mascher T."/>
            <person name="Medema M.H."/>
            <person name="Devos D.P."/>
            <person name="Kaster A.-K."/>
            <person name="Ovreas L."/>
            <person name="Rohde M."/>
            <person name="Galperin M.Y."/>
            <person name="Jogler C."/>
        </authorList>
    </citation>
    <scope>NUCLEOTIDE SEQUENCE [LARGE SCALE GENOMIC DNA]</scope>
    <source>
        <strain evidence="2 3">FF011L</strain>
    </source>
</reference>
<name>A0A517MJY1_9BACT</name>
<evidence type="ECO:0000259" key="1">
    <source>
        <dbReference type="PROSITE" id="PS51186"/>
    </source>
</evidence>
<dbReference type="PROSITE" id="PS51186">
    <property type="entry name" value="GNAT"/>
    <property type="match status" value="1"/>
</dbReference>
<dbReference type="InterPro" id="IPR000182">
    <property type="entry name" value="GNAT_dom"/>
</dbReference>
<feature type="domain" description="N-acetyltransferase" evidence="1">
    <location>
        <begin position="66"/>
        <end position="232"/>
    </location>
</feature>
<organism evidence="2 3">
    <name type="scientific">Roseimaritima multifibrata</name>
    <dbReference type="NCBI Taxonomy" id="1930274"/>
    <lineage>
        <taxon>Bacteria</taxon>
        <taxon>Pseudomonadati</taxon>
        <taxon>Planctomycetota</taxon>
        <taxon>Planctomycetia</taxon>
        <taxon>Pirellulales</taxon>
        <taxon>Pirellulaceae</taxon>
        <taxon>Roseimaritima</taxon>
    </lineage>
</organism>
<gene>
    <name evidence="2" type="ORF">FF011L_39610</name>
</gene>
<keyword evidence="2" id="KW-0808">Transferase</keyword>
<dbReference type="AlphaFoldDB" id="A0A517MJY1"/>
<accession>A0A517MJY1</accession>
<evidence type="ECO:0000313" key="2">
    <source>
        <dbReference type="EMBL" id="QDS95174.1"/>
    </source>
</evidence>
<dbReference type="GO" id="GO:0016747">
    <property type="term" value="F:acyltransferase activity, transferring groups other than amino-acyl groups"/>
    <property type="evidence" value="ECO:0007669"/>
    <property type="project" value="InterPro"/>
</dbReference>
<dbReference type="Proteomes" id="UP000320672">
    <property type="component" value="Chromosome"/>
</dbReference>
<keyword evidence="3" id="KW-1185">Reference proteome</keyword>
<dbReference type="SUPFAM" id="SSF55729">
    <property type="entry name" value="Acyl-CoA N-acyltransferases (Nat)"/>
    <property type="match status" value="1"/>
</dbReference>